<accession>A0A5N5QJF7</accession>
<keyword evidence="3" id="KW-1185">Reference proteome</keyword>
<gene>
    <name evidence="2" type="ORF">CTheo_4918</name>
</gene>
<sequence length="532" mass="60107">MEIPKTGDDAAEGTINSATPTFVLGTTSQVSLSKNLRFSTQNRTLSRLSSLSLFKPIQYDDTPNRHPRPKTHAAARPNRKTDNTPVPQSVPLAFPASSSFTFKAPDSDIKFSFSVTSGGPSIRSIHILPTDALALVIQFIEPSRHHQILKNLSLVNQSLNAAIAPILYHRVRLSNIKEVYDFSLCFRRPSCIVSLEMFITPDPRDPGWSPPDTAWTQQLIEKLGKLERLLSLDIKRCDINSVLSLISGRAKDPSFLPALQKLSFGHWHELASLSSGRSITSYGLAFTIQSEKDYARIERVLAAIKQSSKAVQELKLIVNINYKPISSNEASIDYRKVILRAAFEHMPELHVLVLRARCRNVNGPRVHSPKATDVPQYIPRRMEKLTHLEIYDPRISQYRSEATIKLALELSKETGLCPMLESLNLDGLLWKRVPTMHSPSRLDIASLTLNEKGKPISNSSEKRSHTFFPKVTWTPCPLHTRGRLWWARRAVNLHANSQTQAVFLLRQWMLHYWGPEHVPSYDGLLERAVTKW</sequence>
<dbReference type="OrthoDB" id="3181196at2759"/>
<dbReference type="AlphaFoldDB" id="A0A5N5QJF7"/>
<reference evidence="2 3" key="1">
    <citation type="journal article" date="2019" name="Fungal Biol. Biotechnol.">
        <title>Draft genome sequence of fastidious pathogen Ceratobasidium theobromae, which causes vascular-streak dieback in Theobroma cacao.</title>
        <authorList>
            <person name="Ali S.S."/>
            <person name="Asman A."/>
            <person name="Shao J."/>
            <person name="Firmansyah A.P."/>
            <person name="Susilo A.W."/>
            <person name="Rosmana A."/>
            <person name="McMahon P."/>
            <person name="Junaid M."/>
            <person name="Guest D."/>
            <person name="Kheng T.Y."/>
            <person name="Meinhardt L.W."/>
            <person name="Bailey B.A."/>
        </authorList>
    </citation>
    <scope>NUCLEOTIDE SEQUENCE [LARGE SCALE GENOMIC DNA]</scope>
    <source>
        <strain evidence="2 3">CT2</strain>
    </source>
</reference>
<comment type="caution">
    <text evidence="2">The sequence shown here is derived from an EMBL/GenBank/DDBJ whole genome shotgun (WGS) entry which is preliminary data.</text>
</comment>
<feature type="region of interest" description="Disordered" evidence="1">
    <location>
        <begin position="57"/>
        <end position="88"/>
    </location>
</feature>
<evidence type="ECO:0000313" key="3">
    <source>
        <dbReference type="Proteomes" id="UP000383932"/>
    </source>
</evidence>
<evidence type="ECO:0000313" key="2">
    <source>
        <dbReference type="EMBL" id="KAB5591618.1"/>
    </source>
</evidence>
<dbReference type="EMBL" id="SSOP01000096">
    <property type="protein sequence ID" value="KAB5591618.1"/>
    <property type="molecule type" value="Genomic_DNA"/>
</dbReference>
<proteinExistence type="predicted"/>
<protein>
    <submittedName>
        <fullName evidence="2">Uncharacterized protein</fullName>
    </submittedName>
</protein>
<evidence type="ECO:0000256" key="1">
    <source>
        <dbReference type="SAM" id="MobiDB-lite"/>
    </source>
</evidence>
<dbReference type="SUPFAM" id="SSF52047">
    <property type="entry name" value="RNI-like"/>
    <property type="match status" value="1"/>
</dbReference>
<dbReference type="Proteomes" id="UP000383932">
    <property type="component" value="Unassembled WGS sequence"/>
</dbReference>
<name>A0A5N5QJF7_9AGAM</name>
<organism evidence="2 3">
    <name type="scientific">Ceratobasidium theobromae</name>
    <dbReference type="NCBI Taxonomy" id="1582974"/>
    <lineage>
        <taxon>Eukaryota</taxon>
        <taxon>Fungi</taxon>
        <taxon>Dikarya</taxon>
        <taxon>Basidiomycota</taxon>
        <taxon>Agaricomycotina</taxon>
        <taxon>Agaricomycetes</taxon>
        <taxon>Cantharellales</taxon>
        <taxon>Ceratobasidiaceae</taxon>
        <taxon>Ceratobasidium</taxon>
    </lineage>
</organism>